<comment type="pathway">
    <text evidence="2">Protein modification; protein sumoylation.</text>
</comment>
<dbReference type="InterPro" id="IPR004181">
    <property type="entry name" value="Znf_MIZ"/>
</dbReference>
<comment type="similarity">
    <text evidence="3">Belongs to the NSE2 family.</text>
</comment>
<feature type="compositionally biased region" description="Acidic residues" evidence="10">
    <location>
        <begin position="243"/>
        <end position="252"/>
    </location>
</feature>
<evidence type="ECO:0000313" key="12">
    <source>
        <dbReference type="EMBL" id="KIM65946.1"/>
    </source>
</evidence>
<keyword evidence="7" id="KW-0833">Ubl conjugation pathway</keyword>
<reference evidence="12 13" key="1">
    <citation type="submission" date="2014-04" db="EMBL/GenBank/DDBJ databases">
        <authorList>
            <consortium name="DOE Joint Genome Institute"/>
            <person name="Kuo A."/>
            <person name="Kohler A."/>
            <person name="Nagy L.G."/>
            <person name="Floudas D."/>
            <person name="Copeland A."/>
            <person name="Barry K.W."/>
            <person name="Cichocki N."/>
            <person name="Veneault-Fourrey C."/>
            <person name="LaButti K."/>
            <person name="Lindquist E.A."/>
            <person name="Lipzen A."/>
            <person name="Lundell T."/>
            <person name="Morin E."/>
            <person name="Murat C."/>
            <person name="Sun H."/>
            <person name="Tunlid A."/>
            <person name="Henrissat B."/>
            <person name="Grigoriev I.V."/>
            <person name="Hibbett D.S."/>
            <person name="Martin F."/>
            <person name="Nordberg H.P."/>
            <person name="Cantor M.N."/>
            <person name="Hua S.X."/>
        </authorList>
    </citation>
    <scope>NUCLEOTIDE SEQUENCE [LARGE SCALE GENOMIC DNA]</scope>
    <source>
        <strain evidence="12 13">Foug A</strain>
    </source>
</reference>
<dbReference type="CDD" id="cd16651">
    <property type="entry name" value="SPL-RING_NSE2"/>
    <property type="match status" value="1"/>
</dbReference>
<keyword evidence="4" id="KW-0808">Transferase</keyword>
<dbReference type="GO" id="GO:0000724">
    <property type="term" value="P:double-strand break repair via homologous recombination"/>
    <property type="evidence" value="ECO:0007669"/>
    <property type="project" value="InterPro"/>
</dbReference>
<feature type="compositionally biased region" description="Basic and acidic residues" evidence="10">
    <location>
        <begin position="233"/>
        <end position="242"/>
    </location>
</feature>
<keyword evidence="13" id="KW-1185">Reference proteome</keyword>
<dbReference type="PANTHER" id="PTHR21330:SF1">
    <property type="entry name" value="E3 SUMO-PROTEIN LIGASE NSE2"/>
    <property type="match status" value="1"/>
</dbReference>
<dbReference type="SUPFAM" id="SSF57850">
    <property type="entry name" value="RING/U-box"/>
    <property type="match status" value="1"/>
</dbReference>
<reference evidence="13" key="2">
    <citation type="submission" date="2015-01" db="EMBL/GenBank/DDBJ databases">
        <title>Evolutionary Origins and Diversification of the Mycorrhizal Mutualists.</title>
        <authorList>
            <consortium name="DOE Joint Genome Institute"/>
            <consortium name="Mycorrhizal Genomics Consortium"/>
            <person name="Kohler A."/>
            <person name="Kuo A."/>
            <person name="Nagy L.G."/>
            <person name="Floudas D."/>
            <person name="Copeland A."/>
            <person name="Barry K.W."/>
            <person name="Cichocki N."/>
            <person name="Veneault-Fourrey C."/>
            <person name="LaButti K."/>
            <person name="Lindquist E.A."/>
            <person name="Lipzen A."/>
            <person name="Lundell T."/>
            <person name="Morin E."/>
            <person name="Murat C."/>
            <person name="Riley R."/>
            <person name="Ohm R."/>
            <person name="Sun H."/>
            <person name="Tunlid A."/>
            <person name="Henrissat B."/>
            <person name="Grigoriev I.V."/>
            <person name="Hibbett D.S."/>
            <person name="Martin F."/>
        </authorList>
    </citation>
    <scope>NUCLEOTIDE SEQUENCE [LARGE SCALE GENOMIC DNA]</scope>
    <source>
        <strain evidence="13">Foug A</strain>
    </source>
</reference>
<dbReference type="InterPro" id="IPR013083">
    <property type="entry name" value="Znf_RING/FYVE/PHD"/>
</dbReference>
<gene>
    <name evidence="12" type="ORF">SCLCIDRAFT_424609</name>
</gene>
<dbReference type="FunCoup" id="A0A0C3EDF4">
    <property type="interactions" value="151"/>
</dbReference>
<dbReference type="PANTHER" id="PTHR21330">
    <property type="entry name" value="E3 SUMO-PROTEIN LIGASE NSE2"/>
    <property type="match status" value="1"/>
</dbReference>
<dbReference type="InParanoid" id="A0A0C3EDF4"/>
<dbReference type="Gene3D" id="3.30.40.10">
    <property type="entry name" value="Zinc/RING finger domain, C3HC4 (zinc finger)"/>
    <property type="match status" value="1"/>
</dbReference>
<name>A0A0C3EDF4_9AGAM</name>
<dbReference type="GO" id="GO:0030915">
    <property type="term" value="C:Smc5-Smc6 complex"/>
    <property type="evidence" value="ECO:0007669"/>
    <property type="project" value="InterPro"/>
</dbReference>
<evidence type="ECO:0000256" key="7">
    <source>
        <dbReference type="ARBA" id="ARBA00022786"/>
    </source>
</evidence>
<evidence type="ECO:0000256" key="6">
    <source>
        <dbReference type="ARBA" id="ARBA00022771"/>
    </source>
</evidence>
<comment type="subcellular location">
    <subcellularLocation>
        <location evidence="1">Nucleus</location>
    </subcellularLocation>
</comment>
<evidence type="ECO:0000256" key="9">
    <source>
        <dbReference type="ARBA" id="ARBA00023242"/>
    </source>
</evidence>
<keyword evidence="6" id="KW-0863">Zinc-finger</keyword>
<dbReference type="EMBL" id="KN822020">
    <property type="protein sequence ID" value="KIM65946.1"/>
    <property type="molecule type" value="Genomic_DNA"/>
</dbReference>
<sequence length="252" mass="28292">MKDGTKLHGIAQDWELIRKQIHLSSFSLVKDVSISLADVMEVGQSAQALDEVDTIMRELLDIDKEMLSHEETLKELHQKLMVGERVEDVMDKYENAVTDILNQYRSKTSRQKYGSSEVYTQFKQGIFEVQNPGIPIPPISEFIPREDGDASDDEDDLEVGGVTQDYKCPISLTTLVNPMTSKVCGHSFSGAVIQDYLKKAGKDGISCPAAGCTKRLTMAALKHDKDLEKKVRIAERNRQRQEEDSDDAEVIE</sequence>
<evidence type="ECO:0000256" key="8">
    <source>
        <dbReference type="ARBA" id="ARBA00022833"/>
    </source>
</evidence>
<keyword evidence="5" id="KW-0479">Metal-binding</keyword>
<dbReference type="STRING" id="1036808.A0A0C3EDF4"/>
<evidence type="ECO:0000259" key="11">
    <source>
        <dbReference type="Pfam" id="PF11789"/>
    </source>
</evidence>
<dbReference type="HOGENOM" id="CLU_055164_0_0_1"/>
<evidence type="ECO:0000256" key="4">
    <source>
        <dbReference type="ARBA" id="ARBA00022679"/>
    </source>
</evidence>
<feature type="domain" description="SP-RING-type" evidence="11">
    <location>
        <begin position="155"/>
        <end position="213"/>
    </location>
</feature>
<dbReference type="UniPathway" id="UPA00886"/>
<dbReference type="GO" id="GO:0061665">
    <property type="term" value="F:SUMO ligase activity"/>
    <property type="evidence" value="ECO:0007669"/>
    <property type="project" value="TreeGrafter"/>
</dbReference>
<dbReference type="GO" id="GO:0016925">
    <property type="term" value="P:protein sumoylation"/>
    <property type="evidence" value="ECO:0007669"/>
    <property type="project" value="UniProtKB-UniPathway"/>
</dbReference>
<dbReference type="InterPro" id="IPR026846">
    <property type="entry name" value="Nse2(Mms21)"/>
</dbReference>
<evidence type="ECO:0000256" key="2">
    <source>
        <dbReference type="ARBA" id="ARBA00004718"/>
    </source>
</evidence>
<accession>A0A0C3EDF4</accession>
<dbReference type="AlphaFoldDB" id="A0A0C3EDF4"/>
<evidence type="ECO:0000256" key="3">
    <source>
        <dbReference type="ARBA" id="ARBA00008212"/>
    </source>
</evidence>
<dbReference type="GO" id="GO:0008270">
    <property type="term" value="F:zinc ion binding"/>
    <property type="evidence" value="ECO:0007669"/>
    <property type="project" value="UniProtKB-KW"/>
</dbReference>
<proteinExistence type="inferred from homology"/>
<keyword evidence="9" id="KW-0539">Nucleus</keyword>
<dbReference type="GO" id="GO:0005634">
    <property type="term" value="C:nucleus"/>
    <property type="evidence" value="ECO:0007669"/>
    <property type="project" value="UniProtKB-SubCell"/>
</dbReference>
<dbReference type="Proteomes" id="UP000053989">
    <property type="component" value="Unassembled WGS sequence"/>
</dbReference>
<keyword evidence="8" id="KW-0862">Zinc</keyword>
<evidence type="ECO:0000313" key="13">
    <source>
        <dbReference type="Proteomes" id="UP000053989"/>
    </source>
</evidence>
<dbReference type="OrthoDB" id="26899at2759"/>
<evidence type="ECO:0000256" key="10">
    <source>
        <dbReference type="SAM" id="MobiDB-lite"/>
    </source>
</evidence>
<protein>
    <recommendedName>
        <fullName evidence="11">SP-RING-type domain-containing protein</fullName>
    </recommendedName>
</protein>
<dbReference type="Pfam" id="PF11789">
    <property type="entry name" value="zf-Nse"/>
    <property type="match status" value="1"/>
</dbReference>
<feature type="region of interest" description="Disordered" evidence="10">
    <location>
        <begin position="233"/>
        <end position="252"/>
    </location>
</feature>
<evidence type="ECO:0000256" key="5">
    <source>
        <dbReference type="ARBA" id="ARBA00022723"/>
    </source>
</evidence>
<evidence type="ECO:0000256" key="1">
    <source>
        <dbReference type="ARBA" id="ARBA00004123"/>
    </source>
</evidence>
<organism evidence="12 13">
    <name type="scientific">Scleroderma citrinum Foug A</name>
    <dbReference type="NCBI Taxonomy" id="1036808"/>
    <lineage>
        <taxon>Eukaryota</taxon>
        <taxon>Fungi</taxon>
        <taxon>Dikarya</taxon>
        <taxon>Basidiomycota</taxon>
        <taxon>Agaricomycotina</taxon>
        <taxon>Agaricomycetes</taxon>
        <taxon>Agaricomycetidae</taxon>
        <taxon>Boletales</taxon>
        <taxon>Sclerodermatineae</taxon>
        <taxon>Sclerodermataceae</taxon>
        <taxon>Scleroderma</taxon>
    </lineage>
</organism>